<sequence length="96" mass="11549">MREAKDCARGRGFQRMHYPELSQLQTAWRMQPCPRQTPLLNASQRYSADTVQLTCTSGIVYVIIFWICRWLCTTVRFRAPYDYYQVARLWPCRYPY</sequence>
<evidence type="ECO:0000256" key="1">
    <source>
        <dbReference type="SAM" id="Phobius"/>
    </source>
</evidence>
<reference evidence="3" key="1">
    <citation type="journal article" date="2017" name="Genome Biol.">
        <title>Comparative genomics reveals high biological diversity and specific adaptations in the industrially and medically important fungal genus Aspergillus.</title>
        <authorList>
            <person name="de Vries R.P."/>
            <person name="Riley R."/>
            <person name="Wiebenga A."/>
            <person name="Aguilar-Osorio G."/>
            <person name="Amillis S."/>
            <person name="Uchima C.A."/>
            <person name="Anderluh G."/>
            <person name="Asadollahi M."/>
            <person name="Askin M."/>
            <person name="Barry K."/>
            <person name="Battaglia E."/>
            <person name="Bayram O."/>
            <person name="Benocci T."/>
            <person name="Braus-Stromeyer S.A."/>
            <person name="Caldana C."/>
            <person name="Canovas D."/>
            <person name="Cerqueira G.C."/>
            <person name="Chen F."/>
            <person name="Chen W."/>
            <person name="Choi C."/>
            <person name="Clum A."/>
            <person name="Dos Santos R.A."/>
            <person name="Damasio A.R."/>
            <person name="Diallinas G."/>
            <person name="Emri T."/>
            <person name="Fekete E."/>
            <person name="Flipphi M."/>
            <person name="Freyberg S."/>
            <person name="Gallo A."/>
            <person name="Gournas C."/>
            <person name="Habgood R."/>
            <person name="Hainaut M."/>
            <person name="Harispe M.L."/>
            <person name="Henrissat B."/>
            <person name="Hilden K.S."/>
            <person name="Hope R."/>
            <person name="Hossain A."/>
            <person name="Karabika E."/>
            <person name="Karaffa L."/>
            <person name="Karanyi Z."/>
            <person name="Krasevec N."/>
            <person name="Kuo A."/>
            <person name="Kusch H."/>
            <person name="LaButti K."/>
            <person name="Lagendijk E.L."/>
            <person name="Lapidus A."/>
            <person name="Levasseur A."/>
            <person name="Lindquist E."/>
            <person name="Lipzen A."/>
            <person name="Logrieco A.F."/>
            <person name="MacCabe A."/>
            <person name="Maekelae M.R."/>
            <person name="Malavazi I."/>
            <person name="Melin P."/>
            <person name="Meyer V."/>
            <person name="Mielnichuk N."/>
            <person name="Miskei M."/>
            <person name="Molnar A.P."/>
            <person name="Mule G."/>
            <person name="Ngan C.Y."/>
            <person name="Orejas M."/>
            <person name="Orosz E."/>
            <person name="Ouedraogo J.P."/>
            <person name="Overkamp K.M."/>
            <person name="Park H.-S."/>
            <person name="Perrone G."/>
            <person name="Piumi F."/>
            <person name="Punt P.J."/>
            <person name="Ram A.F."/>
            <person name="Ramon A."/>
            <person name="Rauscher S."/>
            <person name="Record E."/>
            <person name="Riano-Pachon D.M."/>
            <person name="Robert V."/>
            <person name="Roehrig J."/>
            <person name="Ruller R."/>
            <person name="Salamov A."/>
            <person name="Salih N.S."/>
            <person name="Samson R.A."/>
            <person name="Sandor E."/>
            <person name="Sanguinetti M."/>
            <person name="Schuetze T."/>
            <person name="Sepcic K."/>
            <person name="Shelest E."/>
            <person name="Sherlock G."/>
            <person name="Sophianopoulou V."/>
            <person name="Squina F.M."/>
            <person name="Sun H."/>
            <person name="Susca A."/>
            <person name="Todd R.B."/>
            <person name="Tsang A."/>
            <person name="Unkles S.E."/>
            <person name="van de Wiele N."/>
            <person name="van Rossen-Uffink D."/>
            <person name="Oliveira J.V."/>
            <person name="Vesth T.C."/>
            <person name="Visser J."/>
            <person name="Yu J.-H."/>
            <person name="Zhou M."/>
            <person name="Andersen M.R."/>
            <person name="Archer D.B."/>
            <person name="Baker S.E."/>
            <person name="Benoit I."/>
            <person name="Brakhage A.A."/>
            <person name="Braus G.H."/>
            <person name="Fischer R."/>
            <person name="Frisvad J.C."/>
            <person name="Goldman G.H."/>
            <person name="Houbraken J."/>
            <person name="Oakley B."/>
            <person name="Pocsi I."/>
            <person name="Scazzocchio C."/>
            <person name="Seiboth B."/>
            <person name="vanKuyk P.A."/>
            <person name="Wortman J."/>
            <person name="Dyer P.S."/>
            <person name="Grigoriev I.V."/>
        </authorList>
    </citation>
    <scope>NUCLEOTIDE SEQUENCE [LARGE SCALE GENOMIC DNA]</scope>
    <source>
        <strain evidence="3">CBS 593.65</strain>
    </source>
</reference>
<protein>
    <submittedName>
        <fullName evidence="2">Uncharacterized protein</fullName>
    </submittedName>
</protein>
<gene>
    <name evidence="2" type="ORF">ASPSYDRAFT_586269</name>
</gene>
<dbReference type="GeneID" id="63765638"/>
<organism evidence="2 3">
    <name type="scientific">Aspergillus sydowii CBS 593.65</name>
    <dbReference type="NCBI Taxonomy" id="1036612"/>
    <lineage>
        <taxon>Eukaryota</taxon>
        <taxon>Fungi</taxon>
        <taxon>Dikarya</taxon>
        <taxon>Ascomycota</taxon>
        <taxon>Pezizomycotina</taxon>
        <taxon>Eurotiomycetes</taxon>
        <taxon>Eurotiomycetidae</taxon>
        <taxon>Eurotiales</taxon>
        <taxon>Aspergillaceae</taxon>
        <taxon>Aspergillus</taxon>
        <taxon>Aspergillus subgen. Nidulantes</taxon>
    </lineage>
</organism>
<dbReference type="VEuPathDB" id="FungiDB:ASPSYDRAFT_586269"/>
<dbReference type="RefSeq" id="XP_040705578.1">
    <property type="nucleotide sequence ID" value="XM_040849565.1"/>
</dbReference>
<keyword evidence="1" id="KW-0472">Membrane</keyword>
<evidence type="ECO:0000313" key="2">
    <source>
        <dbReference type="EMBL" id="OJJ61772.1"/>
    </source>
</evidence>
<proteinExistence type="predicted"/>
<accession>A0A1L9TQS2</accession>
<keyword evidence="3" id="KW-1185">Reference proteome</keyword>
<dbReference type="EMBL" id="KV878583">
    <property type="protein sequence ID" value="OJJ61772.1"/>
    <property type="molecule type" value="Genomic_DNA"/>
</dbReference>
<keyword evidence="1" id="KW-1133">Transmembrane helix</keyword>
<keyword evidence="1" id="KW-0812">Transmembrane</keyword>
<dbReference type="Proteomes" id="UP000184356">
    <property type="component" value="Unassembled WGS sequence"/>
</dbReference>
<feature type="transmembrane region" description="Helical" evidence="1">
    <location>
        <begin position="51"/>
        <end position="72"/>
    </location>
</feature>
<evidence type="ECO:0000313" key="3">
    <source>
        <dbReference type="Proteomes" id="UP000184356"/>
    </source>
</evidence>
<dbReference type="AlphaFoldDB" id="A0A1L9TQS2"/>
<name>A0A1L9TQS2_9EURO</name>